<reference evidence="1 2" key="1">
    <citation type="submission" date="2012-11" db="EMBL/GenBank/DDBJ databases">
        <authorList>
            <person name="Linke B."/>
        </authorList>
    </citation>
    <scope>NUCLEOTIDE SEQUENCE [LARGE SCALE GENOMIC DNA]</scope>
    <source>
        <strain evidence="2">CFBP 1232</strain>
    </source>
</reference>
<accession>A0A831A2A6</accession>
<comment type="caution">
    <text evidence="1">The sequence shown here is derived from an EMBL/GenBank/DDBJ whole genome shotgun (WGS) entry which is preliminary data.</text>
</comment>
<evidence type="ECO:0000313" key="1">
    <source>
        <dbReference type="EMBL" id="CCO94131.1"/>
    </source>
</evidence>
<name>A0A831A2A6_ERWAM</name>
<dbReference type="Proteomes" id="UP000013111">
    <property type="component" value="Unassembled WGS sequence"/>
</dbReference>
<reference evidence="1 2" key="2">
    <citation type="submission" date="2013-04" db="EMBL/GenBank/DDBJ databases">
        <title>Comparative genomics of 12 strains of Erwinia amylovora identifies a pan-genome with a large conserved core and provides insights into host specificity.</title>
        <authorList>
            <person name="Mann R.A."/>
            <person name="Smits T.H.M."/>
            <person name="Buehlmann A."/>
            <person name="Blom J."/>
            <person name="Goesmann A."/>
            <person name="Frey J.E."/>
            <person name="Plummer K.M."/>
            <person name="Beer S.V."/>
            <person name="Luck J."/>
            <person name="Duffy B."/>
            <person name="Rodoni B."/>
        </authorList>
    </citation>
    <scope>NUCLEOTIDE SEQUENCE [LARGE SCALE GENOMIC DNA]</scope>
    <source>
        <strain evidence="2">CFBP 1232</strain>
    </source>
</reference>
<dbReference type="AlphaFoldDB" id="A0A831A2A6"/>
<organism evidence="1 2">
    <name type="scientific">Erwinia amylovora NBRC 12687 = CFBP 1232</name>
    <dbReference type="NCBI Taxonomy" id="1219359"/>
    <lineage>
        <taxon>Bacteria</taxon>
        <taxon>Pseudomonadati</taxon>
        <taxon>Pseudomonadota</taxon>
        <taxon>Gammaproteobacteria</taxon>
        <taxon>Enterobacterales</taxon>
        <taxon>Erwiniaceae</taxon>
        <taxon>Erwinia</taxon>
    </lineage>
</organism>
<evidence type="ECO:0000313" key="2">
    <source>
        <dbReference type="Proteomes" id="UP000013111"/>
    </source>
</evidence>
<gene>
    <name evidence="1" type="ORF">BN437_2206</name>
</gene>
<proteinExistence type="predicted"/>
<dbReference type="EMBL" id="CAPB01000022">
    <property type="protein sequence ID" value="CCO94131.1"/>
    <property type="molecule type" value="Genomic_DNA"/>
</dbReference>
<protein>
    <submittedName>
        <fullName evidence="1">Uncharacterized protein</fullName>
    </submittedName>
</protein>
<sequence>MKKLQQRGIAHRHVPFSTEVKMKYARERWKSADWREFIFFAPQQIRR</sequence>